<keyword evidence="2" id="KW-1185">Reference proteome</keyword>
<evidence type="ECO:0000313" key="2">
    <source>
        <dbReference type="Proteomes" id="UP000199673"/>
    </source>
</evidence>
<gene>
    <name evidence="1" type="ORF">SAMN04489724_1236</name>
</gene>
<dbReference type="EMBL" id="FPBF01000001">
    <property type="protein sequence ID" value="SFT54189.1"/>
    <property type="molecule type" value="Genomic_DNA"/>
</dbReference>
<evidence type="ECO:0000313" key="1">
    <source>
        <dbReference type="EMBL" id="SFT54189.1"/>
    </source>
</evidence>
<sequence length="56" mass="6433">MDHLGSYYTSDRLDYQLHSLKGSIFSQDKSTPNNILKTVRFASLTGDNYESENNFL</sequence>
<proteinExistence type="predicted"/>
<organism evidence="1 2">
    <name type="scientific">Algoriphagus locisalis</name>
    <dbReference type="NCBI Taxonomy" id="305507"/>
    <lineage>
        <taxon>Bacteria</taxon>
        <taxon>Pseudomonadati</taxon>
        <taxon>Bacteroidota</taxon>
        <taxon>Cytophagia</taxon>
        <taxon>Cytophagales</taxon>
        <taxon>Cyclobacteriaceae</taxon>
        <taxon>Algoriphagus</taxon>
    </lineage>
</organism>
<protein>
    <submittedName>
        <fullName evidence="1">Uncharacterized protein</fullName>
    </submittedName>
</protein>
<dbReference type="Proteomes" id="UP000199673">
    <property type="component" value="Unassembled WGS sequence"/>
</dbReference>
<name>A0A1I6YUT4_9BACT</name>
<reference evidence="2" key="1">
    <citation type="submission" date="2016-10" db="EMBL/GenBank/DDBJ databases">
        <authorList>
            <person name="Varghese N."/>
            <person name="Submissions S."/>
        </authorList>
    </citation>
    <scope>NUCLEOTIDE SEQUENCE [LARGE SCALE GENOMIC DNA]</scope>
    <source>
        <strain evidence="2">DSM 23445</strain>
    </source>
</reference>
<dbReference type="AlphaFoldDB" id="A0A1I6YUT4"/>
<accession>A0A1I6YUT4</accession>